<organism evidence="1 2">
    <name type="scientific">Corvus moneduloides</name>
    <name type="common">New Caledonian crow</name>
    <dbReference type="NCBI Taxonomy" id="1196302"/>
    <lineage>
        <taxon>Eukaryota</taxon>
        <taxon>Metazoa</taxon>
        <taxon>Chordata</taxon>
        <taxon>Craniata</taxon>
        <taxon>Vertebrata</taxon>
        <taxon>Euteleostomi</taxon>
        <taxon>Archelosauria</taxon>
        <taxon>Archosauria</taxon>
        <taxon>Dinosauria</taxon>
        <taxon>Saurischia</taxon>
        <taxon>Theropoda</taxon>
        <taxon>Coelurosauria</taxon>
        <taxon>Aves</taxon>
        <taxon>Neognathae</taxon>
        <taxon>Neoaves</taxon>
        <taxon>Telluraves</taxon>
        <taxon>Australaves</taxon>
        <taxon>Passeriformes</taxon>
        <taxon>Corvoidea</taxon>
        <taxon>Corvidae</taxon>
        <taxon>Corvus</taxon>
    </lineage>
</organism>
<reference evidence="1" key="2">
    <citation type="submission" date="2025-08" db="UniProtKB">
        <authorList>
            <consortium name="Ensembl"/>
        </authorList>
    </citation>
    <scope>IDENTIFICATION</scope>
</reference>
<keyword evidence="2" id="KW-1185">Reference proteome</keyword>
<dbReference type="Ensembl" id="ENSCMUT00000028113.2">
    <property type="protein sequence ID" value="ENSCMUP00000026136.2"/>
    <property type="gene ID" value="ENSCMUG00000015890.2"/>
</dbReference>
<dbReference type="Proteomes" id="UP000694553">
    <property type="component" value="Unassembled WGS sequence"/>
</dbReference>
<evidence type="ECO:0000313" key="2">
    <source>
        <dbReference type="Proteomes" id="UP000694553"/>
    </source>
</evidence>
<accession>A0A8U7M7D5</accession>
<evidence type="ECO:0000313" key="1">
    <source>
        <dbReference type="Ensembl" id="ENSCMUP00000026136.2"/>
    </source>
</evidence>
<sequence>MAQHEVLGPKTETGVKGKALYSATAVSSLLSMTALRNSSLELSSQWRRQDSKHWLPGPTAQTQRHSVGFLHYQTLNILRCSNFNFPAFFIHCTYKQPNHLPLVYRLKTLHALHSTCQNNFIHLFESKGFSRLNHQSSCPQDCWGRRVKCYI</sequence>
<reference evidence="1" key="3">
    <citation type="submission" date="2025-09" db="UniProtKB">
        <authorList>
            <consortium name="Ensembl"/>
        </authorList>
    </citation>
    <scope>IDENTIFICATION</scope>
</reference>
<accession>A0A8C3EUB9</accession>
<name>A0A8C3EUB9_CORMO</name>
<reference evidence="2" key="1">
    <citation type="submission" date="2019-10" db="EMBL/GenBank/DDBJ databases">
        <title>Corvus moneduloides (New Caledonian crow) genome, bCorMon1, primary haplotype.</title>
        <authorList>
            <person name="Rutz C."/>
            <person name="Fungtammasan C."/>
            <person name="Mountcastle J."/>
            <person name="Formenti G."/>
            <person name="Chow W."/>
            <person name="Howe K."/>
            <person name="Steele M.P."/>
            <person name="Fernandes J."/>
            <person name="Gilbert M.T.P."/>
            <person name="Fedrigo O."/>
            <person name="Jarvis E.D."/>
            <person name="Gemmell N."/>
        </authorList>
    </citation>
    <scope>NUCLEOTIDE SEQUENCE [LARGE SCALE GENOMIC DNA]</scope>
</reference>
<dbReference type="AlphaFoldDB" id="A0A8C3EUB9"/>
<proteinExistence type="predicted"/>
<protein>
    <submittedName>
        <fullName evidence="1">Uncharacterized protein</fullName>
    </submittedName>
</protein>